<evidence type="ECO:0000313" key="2">
    <source>
        <dbReference type="EMBL" id="MXU92045.1"/>
    </source>
</evidence>
<evidence type="ECO:0000256" key="1">
    <source>
        <dbReference type="SAM" id="MobiDB-lite"/>
    </source>
</evidence>
<organism evidence="2">
    <name type="scientific">Ixodes ricinus</name>
    <name type="common">Common tick</name>
    <name type="synonym">Acarus ricinus</name>
    <dbReference type="NCBI Taxonomy" id="34613"/>
    <lineage>
        <taxon>Eukaryota</taxon>
        <taxon>Metazoa</taxon>
        <taxon>Ecdysozoa</taxon>
        <taxon>Arthropoda</taxon>
        <taxon>Chelicerata</taxon>
        <taxon>Arachnida</taxon>
        <taxon>Acari</taxon>
        <taxon>Parasitiformes</taxon>
        <taxon>Ixodida</taxon>
        <taxon>Ixodoidea</taxon>
        <taxon>Ixodidae</taxon>
        <taxon>Ixodinae</taxon>
        <taxon>Ixodes</taxon>
    </lineage>
</organism>
<sequence>MTTSHRSLAARTKQPVATKAKLCRSGPPASWWAGPTTSLQTLAGRTAGGRAKFPSWRRRLGFATRRRPLRRPARPKGKVPGRRRAGRPHIGCSTAPSEDAPGRARRSSRSAGGPLHWPSRWAASSCRP</sequence>
<dbReference type="AlphaFoldDB" id="A0A6B0UQK1"/>
<proteinExistence type="predicted"/>
<accession>A0A6B0UQK1</accession>
<name>A0A6B0UQK1_IXORI</name>
<feature type="region of interest" description="Disordered" evidence="1">
    <location>
        <begin position="1"/>
        <end position="128"/>
    </location>
</feature>
<feature type="compositionally biased region" description="Basic residues" evidence="1">
    <location>
        <begin position="55"/>
        <end position="87"/>
    </location>
</feature>
<protein>
    <submittedName>
        <fullName evidence="2">Uncharacterized protein</fullName>
    </submittedName>
</protein>
<reference evidence="2" key="1">
    <citation type="submission" date="2019-12" db="EMBL/GenBank/DDBJ databases">
        <title>An insight into the sialome of adult female Ixodes ricinus ticks feeding for 6 days.</title>
        <authorList>
            <person name="Perner J."/>
            <person name="Ribeiro J.M.C."/>
        </authorList>
    </citation>
    <scope>NUCLEOTIDE SEQUENCE</scope>
    <source>
        <strain evidence="2">Semi-engorged</strain>
        <tissue evidence="2">Salivary glands</tissue>
    </source>
</reference>
<dbReference type="EMBL" id="GIFC01009962">
    <property type="protein sequence ID" value="MXU92045.1"/>
    <property type="molecule type" value="Transcribed_RNA"/>
</dbReference>